<dbReference type="InterPro" id="IPR036390">
    <property type="entry name" value="WH_DNA-bd_sf"/>
</dbReference>
<dbReference type="GO" id="GO:0006950">
    <property type="term" value="P:response to stress"/>
    <property type="evidence" value="ECO:0007669"/>
    <property type="project" value="TreeGrafter"/>
</dbReference>
<name>A0A318HG76_9MYCO</name>
<evidence type="ECO:0000313" key="2">
    <source>
        <dbReference type="EMBL" id="PXX08350.1"/>
    </source>
</evidence>
<dbReference type="InterPro" id="IPR036388">
    <property type="entry name" value="WH-like_DNA-bd_sf"/>
</dbReference>
<dbReference type="InterPro" id="IPR000835">
    <property type="entry name" value="HTH_MarR-typ"/>
</dbReference>
<protein>
    <submittedName>
        <fullName evidence="2">DNA-binding MarR family transcriptional regulator</fullName>
    </submittedName>
</protein>
<evidence type="ECO:0000259" key="1">
    <source>
        <dbReference type="PROSITE" id="PS50995"/>
    </source>
</evidence>
<dbReference type="RefSeq" id="WP_235658358.1">
    <property type="nucleotide sequence ID" value="NZ_QJJU01000008.1"/>
</dbReference>
<proteinExistence type="predicted"/>
<keyword evidence="3" id="KW-1185">Reference proteome</keyword>
<dbReference type="Pfam" id="PF12802">
    <property type="entry name" value="MarR_2"/>
    <property type="match status" value="1"/>
</dbReference>
<accession>A0A318HG76</accession>
<feature type="domain" description="HTH marR-type" evidence="1">
    <location>
        <begin position="1"/>
        <end position="129"/>
    </location>
</feature>
<dbReference type="AlphaFoldDB" id="A0A318HG76"/>
<dbReference type="InterPro" id="IPR039422">
    <property type="entry name" value="MarR/SlyA-like"/>
</dbReference>
<sequence length="142" mass="16002">MRVQLRMNYEINRQLQRDSGLSLPDYHVLNALSTAPDHKMQISDLAAMIGWERSRASHHLRRLCERGLTKRIQSEDDGRATDAVLTKKGMNVIVAAAPDHARLVRKLFFEPLPDELVAPFTAALEHIQASLNLNSSLPPMPQ</sequence>
<keyword evidence="2" id="KW-0238">DNA-binding</keyword>
<dbReference type="PANTHER" id="PTHR33164:SF99">
    <property type="entry name" value="MARR FAMILY REGULATORY PROTEIN"/>
    <property type="match status" value="1"/>
</dbReference>
<evidence type="ECO:0000313" key="3">
    <source>
        <dbReference type="Proteomes" id="UP000247781"/>
    </source>
</evidence>
<dbReference type="Gene3D" id="1.10.10.10">
    <property type="entry name" value="Winged helix-like DNA-binding domain superfamily/Winged helix DNA-binding domain"/>
    <property type="match status" value="1"/>
</dbReference>
<dbReference type="PANTHER" id="PTHR33164">
    <property type="entry name" value="TRANSCRIPTIONAL REGULATOR, MARR FAMILY"/>
    <property type="match status" value="1"/>
</dbReference>
<dbReference type="SMART" id="SM00347">
    <property type="entry name" value="HTH_MARR"/>
    <property type="match status" value="1"/>
</dbReference>
<dbReference type="GO" id="GO:0003700">
    <property type="term" value="F:DNA-binding transcription factor activity"/>
    <property type="evidence" value="ECO:0007669"/>
    <property type="project" value="InterPro"/>
</dbReference>
<dbReference type="EMBL" id="QJJU01000008">
    <property type="protein sequence ID" value="PXX08350.1"/>
    <property type="molecule type" value="Genomic_DNA"/>
</dbReference>
<dbReference type="SUPFAM" id="SSF46785">
    <property type="entry name" value="Winged helix' DNA-binding domain"/>
    <property type="match status" value="1"/>
</dbReference>
<reference evidence="3" key="1">
    <citation type="submission" date="2018-05" db="EMBL/GenBank/DDBJ databases">
        <authorList>
            <person name="Deangelis K."/>
            <person name="Huntemann M."/>
            <person name="Clum A."/>
            <person name="Pillay M."/>
            <person name="Palaniappan K."/>
            <person name="Varghese N."/>
            <person name="Mikhailova N."/>
            <person name="Stamatis D."/>
            <person name="Reddy T."/>
            <person name="Daum C."/>
            <person name="Shapiro N."/>
            <person name="Ivanova N."/>
            <person name="Kyrpides N."/>
            <person name="Woyke T."/>
        </authorList>
    </citation>
    <scope>NUCLEOTIDE SEQUENCE [LARGE SCALE GENOMIC DNA]</scope>
    <source>
        <strain evidence="3">GAS496</strain>
    </source>
</reference>
<comment type="caution">
    <text evidence="2">The sequence shown here is derived from an EMBL/GenBank/DDBJ whole genome shotgun (WGS) entry which is preliminary data.</text>
</comment>
<gene>
    <name evidence="2" type="ORF">C8E89_10814</name>
</gene>
<dbReference type="PROSITE" id="PS50995">
    <property type="entry name" value="HTH_MARR_2"/>
    <property type="match status" value="1"/>
</dbReference>
<dbReference type="Proteomes" id="UP000247781">
    <property type="component" value="Unassembled WGS sequence"/>
</dbReference>
<organism evidence="2 3">
    <name type="scientific">Mycolicibacterium moriokaense</name>
    <dbReference type="NCBI Taxonomy" id="39691"/>
    <lineage>
        <taxon>Bacteria</taxon>
        <taxon>Bacillati</taxon>
        <taxon>Actinomycetota</taxon>
        <taxon>Actinomycetes</taxon>
        <taxon>Mycobacteriales</taxon>
        <taxon>Mycobacteriaceae</taxon>
        <taxon>Mycolicibacterium</taxon>
    </lineage>
</organism>
<dbReference type="GO" id="GO:0003677">
    <property type="term" value="F:DNA binding"/>
    <property type="evidence" value="ECO:0007669"/>
    <property type="project" value="UniProtKB-KW"/>
</dbReference>
<reference evidence="2 3" key="2">
    <citation type="submission" date="2018-06" db="EMBL/GenBank/DDBJ databases">
        <title>Sequencing of bacterial isolates from soil warming experiment in Harvard Forest, Massachusetts, USA.</title>
        <authorList>
            <person name="Deangelis K.PhD."/>
        </authorList>
    </citation>
    <scope>NUCLEOTIDE SEQUENCE [LARGE SCALE GENOMIC DNA]</scope>
    <source>
        <strain evidence="2 3">GAS496</strain>
    </source>
</reference>